<evidence type="ECO:0000313" key="3">
    <source>
        <dbReference type="Proteomes" id="UP000814243"/>
    </source>
</evidence>
<reference evidence="2" key="1">
    <citation type="journal article" date="2021" name="G3 (Bethesda)">
        <title>Genome and transcriptome analysis of the beet armyworm Spodoptera exigua reveals targets for pest control. .</title>
        <authorList>
            <person name="Simon S."/>
            <person name="Breeschoten T."/>
            <person name="Jansen H.J."/>
            <person name="Dirks R.P."/>
            <person name="Schranz M.E."/>
            <person name="Ros V.I.D."/>
        </authorList>
    </citation>
    <scope>NUCLEOTIDE SEQUENCE</scope>
    <source>
        <strain evidence="2">TB_SE_WUR_2020</strain>
    </source>
</reference>
<dbReference type="EMBL" id="JACEFF010000329">
    <property type="protein sequence ID" value="KAH9639564.1"/>
    <property type="molecule type" value="Genomic_DNA"/>
</dbReference>
<gene>
    <name evidence="2" type="ORF">HF086_007245</name>
</gene>
<name>A0A922MNG7_SPOEX</name>
<sequence>MALTNFTLTGVGAATPAFVSTTASSPLRVGLDDLLYSPDEYQQDVPAQPSENEPFIPPNQRRPKVRKRAGTAYLPPPNQYMHYQNEAQQNPYPAPLHTQVYPQNSRVNVQIDNQRVKEVNSPYDVSGSYDNTGQYIHDPTGDYDYEQKRMNQRPSGQPYNPGYADAPFPQAMKPNPSSSRRFDENSNQNINQNVNNFNFNRPLSSTPAPTRPPSNQGSQAGDGSQVGKNPPERPRGFTKVETSGSGGKTQLHAVLDYDDEDYYDDPDPGKINLFLTQYYRLIKDDLRDAVKLKKTSIDVIYTIQPSFRLNP</sequence>
<protein>
    <submittedName>
        <fullName evidence="2">Uncharacterized protein</fullName>
    </submittedName>
</protein>
<accession>A0A922MNG7</accession>
<comment type="caution">
    <text evidence="2">The sequence shown here is derived from an EMBL/GenBank/DDBJ whole genome shotgun (WGS) entry which is preliminary data.</text>
</comment>
<evidence type="ECO:0000256" key="1">
    <source>
        <dbReference type="SAM" id="MobiDB-lite"/>
    </source>
</evidence>
<evidence type="ECO:0000313" key="2">
    <source>
        <dbReference type="EMBL" id="KAH9639564.1"/>
    </source>
</evidence>
<dbReference type="Proteomes" id="UP000814243">
    <property type="component" value="Unassembled WGS sequence"/>
</dbReference>
<feature type="compositionally biased region" description="Low complexity" evidence="1">
    <location>
        <begin position="185"/>
        <end position="200"/>
    </location>
</feature>
<dbReference type="AlphaFoldDB" id="A0A922MNG7"/>
<organism evidence="2 3">
    <name type="scientific">Spodoptera exigua</name>
    <name type="common">Beet armyworm</name>
    <name type="synonym">Noctua fulgens</name>
    <dbReference type="NCBI Taxonomy" id="7107"/>
    <lineage>
        <taxon>Eukaryota</taxon>
        <taxon>Metazoa</taxon>
        <taxon>Ecdysozoa</taxon>
        <taxon>Arthropoda</taxon>
        <taxon>Hexapoda</taxon>
        <taxon>Insecta</taxon>
        <taxon>Pterygota</taxon>
        <taxon>Neoptera</taxon>
        <taxon>Endopterygota</taxon>
        <taxon>Lepidoptera</taxon>
        <taxon>Glossata</taxon>
        <taxon>Ditrysia</taxon>
        <taxon>Noctuoidea</taxon>
        <taxon>Noctuidae</taxon>
        <taxon>Amphipyrinae</taxon>
        <taxon>Spodoptera</taxon>
    </lineage>
</organism>
<feature type="region of interest" description="Disordered" evidence="1">
    <location>
        <begin position="121"/>
        <end position="247"/>
    </location>
</feature>
<proteinExistence type="predicted"/>
<feature type="region of interest" description="Disordered" evidence="1">
    <location>
        <begin position="45"/>
        <end position="65"/>
    </location>
</feature>
<feature type="compositionally biased region" description="Polar residues" evidence="1">
    <location>
        <begin position="201"/>
        <end position="222"/>
    </location>
</feature>